<dbReference type="InterPro" id="IPR004629">
    <property type="entry name" value="WecG_TagA_CpsF"/>
</dbReference>
<dbReference type="RefSeq" id="WP_096226794.1">
    <property type="nucleotide sequence ID" value="NZ_CP168029.1"/>
</dbReference>
<dbReference type="NCBIfam" id="TIGR00696">
    <property type="entry name" value="wecG_tagA_cpsF"/>
    <property type="match status" value="1"/>
</dbReference>
<evidence type="ECO:0000256" key="1">
    <source>
        <dbReference type="ARBA" id="ARBA00022676"/>
    </source>
</evidence>
<evidence type="ECO:0000256" key="2">
    <source>
        <dbReference type="ARBA" id="ARBA00022679"/>
    </source>
</evidence>
<dbReference type="PANTHER" id="PTHR34136:SF1">
    <property type="entry name" value="UDP-N-ACETYL-D-MANNOSAMINURONIC ACID TRANSFERASE"/>
    <property type="match status" value="1"/>
</dbReference>
<dbReference type="PANTHER" id="PTHR34136">
    <property type="match status" value="1"/>
</dbReference>
<sequence>MAAEPCVQAPPRVPVIGVPITAVDLEGCVRFVEENLDAIRGSYLCLSNAHTTVMAHDDPAYFEVQAGSLMSLPDGKPLSVIGRRSEPSMGRVTGPDLLRALLERSPSHGWSHYFYGSTPENLGLLAAALGRDYPRVRVVGAEPSVFREISDEEVGELAERVDASGADFLWVGIGAPRQEALCARLEGRTRCLMAGVGGAFNILAGVVPEAPGWMQRAGLEWLYRLVQEPSRLFERYAVTNTKFVYYAATGKKRIS</sequence>
<dbReference type="EMBL" id="WKZA01000003">
    <property type="protein sequence ID" value="MSA93739.1"/>
    <property type="molecule type" value="Genomic_DNA"/>
</dbReference>
<organism evidence="4 5">
    <name type="scientific">Gordonibacter urolithinfaciens</name>
    <dbReference type="NCBI Taxonomy" id="1335613"/>
    <lineage>
        <taxon>Bacteria</taxon>
        <taxon>Bacillati</taxon>
        <taxon>Actinomycetota</taxon>
        <taxon>Coriobacteriia</taxon>
        <taxon>Eggerthellales</taxon>
        <taxon>Eggerthellaceae</taxon>
        <taxon>Gordonibacter</taxon>
    </lineage>
</organism>
<accession>A0A423ULC6</accession>
<reference evidence="4" key="3">
    <citation type="journal article" date="2019" name="Microbiol. Resour. Announc.">
        <title>Draft Genome Sequences of Type Strains of Gordonibacter faecihominis, Paraeggerthella hongkongensis, Parvibacter caecicola,Slackia equolifaciens, Slackia faecicanis, and Slackia isoflavoniconvertens.</title>
        <authorList>
            <person name="Danylec N."/>
            <person name="Stoll D.A."/>
            <person name="Dotsch A."/>
            <person name="Huch M."/>
        </authorList>
    </citation>
    <scope>NUCLEOTIDE SEQUENCE</scope>
    <source>
        <strain evidence="4">DSM 27213</strain>
    </source>
</reference>
<dbReference type="Proteomes" id="UP000462865">
    <property type="component" value="Unassembled WGS sequence"/>
</dbReference>
<evidence type="ECO:0000313" key="6">
    <source>
        <dbReference type="Proteomes" id="UP000462865"/>
    </source>
</evidence>
<dbReference type="Pfam" id="PF03808">
    <property type="entry name" value="Glyco_tran_WecG"/>
    <property type="match status" value="1"/>
</dbReference>
<gene>
    <name evidence="4" type="ORF">DMP12_05755</name>
    <name evidence="3" type="ORF">GKG38_01370</name>
</gene>
<dbReference type="Proteomes" id="UP000285258">
    <property type="component" value="Unassembled WGS sequence"/>
</dbReference>
<evidence type="ECO:0000313" key="4">
    <source>
        <dbReference type="EMBL" id="ROT90513.1"/>
    </source>
</evidence>
<reference evidence="4" key="2">
    <citation type="journal article" date="2019" name="Int. J. Syst. Evol. Microbiol.">
        <title>Gordonibacter faecihominis is a later heterotypic synonym of Gordonibacter urolithinfaciens.</title>
        <authorList>
            <person name="Danylec N."/>
            <person name="Stoll D.A."/>
            <person name="Huch M."/>
        </authorList>
    </citation>
    <scope>NUCLEOTIDE SEQUENCE</scope>
    <source>
        <strain evidence="4">DSM 27213</strain>
    </source>
</reference>
<reference evidence="5" key="1">
    <citation type="submission" date="2018-05" db="EMBL/GenBank/DDBJ databases">
        <title>Genome Sequencing of selected type strains of the family Eggerthellaceae.</title>
        <authorList>
            <person name="Danylec N."/>
            <person name="Stoll D.A."/>
            <person name="Doetsch A."/>
            <person name="Huch M."/>
        </authorList>
    </citation>
    <scope>NUCLEOTIDE SEQUENCE [LARGE SCALE GENOMIC DNA]</scope>
    <source>
        <strain evidence="5">DSM 27213</strain>
    </source>
</reference>
<reference evidence="3 6" key="4">
    <citation type="journal article" date="2019" name="Nat. Med.">
        <title>A library of human gut bacterial isolates paired with longitudinal multiomics data enables mechanistic microbiome research.</title>
        <authorList>
            <person name="Poyet M."/>
            <person name="Groussin M."/>
            <person name="Gibbons S.M."/>
            <person name="Avila-Pacheco J."/>
            <person name="Jiang X."/>
            <person name="Kearney S.M."/>
            <person name="Perrotta A.R."/>
            <person name="Berdy B."/>
            <person name="Zhao S."/>
            <person name="Lieberman T.D."/>
            <person name="Swanson P.K."/>
            <person name="Smith M."/>
            <person name="Roesemann S."/>
            <person name="Alexander J.E."/>
            <person name="Rich S.A."/>
            <person name="Livny J."/>
            <person name="Vlamakis H."/>
            <person name="Clish C."/>
            <person name="Bullock K."/>
            <person name="Deik A."/>
            <person name="Scott J."/>
            <person name="Pierce K.A."/>
            <person name="Xavier R.J."/>
            <person name="Alm E.J."/>
        </authorList>
    </citation>
    <scope>NUCLEOTIDE SEQUENCE [LARGE SCALE GENOMIC DNA]</scope>
    <source>
        <strain evidence="3 6">BIOML-A1</strain>
    </source>
</reference>
<name>A0A423ULC6_9ACTN</name>
<evidence type="ECO:0000313" key="3">
    <source>
        <dbReference type="EMBL" id="MSA93739.1"/>
    </source>
</evidence>
<comment type="caution">
    <text evidence="4">The sequence shown here is derived from an EMBL/GenBank/DDBJ whole genome shotgun (WGS) entry which is preliminary data.</text>
</comment>
<protein>
    <submittedName>
        <fullName evidence="3 4">Glycosyltransferase</fullName>
    </submittedName>
</protein>
<proteinExistence type="predicted"/>
<keyword evidence="1" id="KW-0328">Glycosyltransferase</keyword>
<evidence type="ECO:0000313" key="5">
    <source>
        <dbReference type="Proteomes" id="UP000285258"/>
    </source>
</evidence>
<keyword evidence="2 4" id="KW-0808">Transferase</keyword>
<dbReference type="EMBL" id="QIBW01000005">
    <property type="protein sequence ID" value="ROT90513.1"/>
    <property type="molecule type" value="Genomic_DNA"/>
</dbReference>
<dbReference type="GO" id="GO:0016758">
    <property type="term" value="F:hexosyltransferase activity"/>
    <property type="evidence" value="ECO:0007669"/>
    <property type="project" value="TreeGrafter"/>
</dbReference>
<dbReference type="AlphaFoldDB" id="A0A423ULC6"/>
<dbReference type="CDD" id="cd06533">
    <property type="entry name" value="Glyco_transf_WecG_TagA"/>
    <property type="match status" value="1"/>
</dbReference>